<dbReference type="Proteomes" id="UP000095765">
    <property type="component" value="Unassembled WGS sequence"/>
</dbReference>
<dbReference type="SUPFAM" id="SSF51338">
    <property type="entry name" value="Composite domain of metallo-dependent hydrolases"/>
    <property type="match status" value="1"/>
</dbReference>
<name>A0A174QUQ2_9FIRM</name>
<dbReference type="SMR" id="A0A174QUQ2"/>
<dbReference type="GO" id="GO:0004038">
    <property type="term" value="F:allantoinase activity"/>
    <property type="evidence" value="ECO:0007669"/>
    <property type="project" value="TreeGrafter"/>
</dbReference>
<dbReference type="Gene3D" id="3.20.20.140">
    <property type="entry name" value="Metal-dependent hydrolases"/>
    <property type="match status" value="1"/>
</dbReference>
<reference evidence="2 3" key="1">
    <citation type="submission" date="2015-09" db="EMBL/GenBank/DDBJ databases">
        <authorList>
            <consortium name="Pathogen Informatics"/>
        </authorList>
    </citation>
    <scope>NUCLEOTIDE SEQUENCE [LARGE SCALE GENOMIC DNA]</scope>
    <source>
        <strain evidence="2 3">2789STDY5834939</strain>
    </source>
</reference>
<protein>
    <submittedName>
        <fullName evidence="2">L-hydantoinase</fullName>
        <ecNumber evidence="2">3.5.2.-</ecNumber>
    </submittedName>
</protein>
<organism evidence="2 3">
    <name type="scientific">Anaerotruncus colihominis</name>
    <dbReference type="NCBI Taxonomy" id="169435"/>
    <lineage>
        <taxon>Bacteria</taxon>
        <taxon>Bacillati</taxon>
        <taxon>Bacillota</taxon>
        <taxon>Clostridia</taxon>
        <taxon>Eubacteriales</taxon>
        <taxon>Oscillospiraceae</taxon>
        <taxon>Anaerotruncus</taxon>
    </lineage>
</organism>
<dbReference type="SUPFAM" id="SSF51556">
    <property type="entry name" value="Metallo-dependent hydrolases"/>
    <property type="match status" value="1"/>
</dbReference>
<dbReference type="OrthoDB" id="9765462at2"/>
<sequence length="455" mass="50148">MIFDLLISNGMVHIGNDFQKADVGVIGEKIAYIGHCPGAKASQIIDADGKYVLPGMIDFHTHIREPGVEDKEDYTTGTMAAAHGGVTSVCVMPNNLTRGIASPEDFQYAVDCGERHAVVDFAPIPSPLAFHSGSLPRLVEAGASCFKIMEMKNSAPLEENFRCGDSYELHQCLAAAAKTGKYVSIHPMNMDWYLGNVKRIKESGEPQTLMNVLHQLYGDEEMSSAAWELAYFFRKTGCKWWALHCWHDGYIDLIRMLKRQGDMDILASVEILPTSIRCFDTLYNRNNGSTIALGHAAAPNWDHVWAAVNDGTVDILGSDHSPHLAKHYNPEEAFASGQGVEGEDYYGSLLLDAVNAGKLTLEKLVEVTSINGARALGWAEKCGNHIGTDADFTICDMEKVWTVDEKFPIYSKPHLDPLWGQTLHGKVISTIVRGRVVMEDDKILAEPGYGRFIRG</sequence>
<dbReference type="AlphaFoldDB" id="A0A174QUQ2"/>
<dbReference type="InterPro" id="IPR011059">
    <property type="entry name" value="Metal-dep_hydrolase_composite"/>
</dbReference>
<evidence type="ECO:0000313" key="3">
    <source>
        <dbReference type="Proteomes" id="UP000095765"/>
    </source>
</evidence>
<dbReference type="PANTHER" id="PTHR43668">
    <property type="entry name" value="ALLANTOINASE"/>
    <property type="match status" value="1"/>
</dbReference>
<dbReference type="Gene3D" id="2.30.40.10">
    <property type="entry name" value="Urease, subunit C, domain 1"/>
    <property type="match status" value="1"/>
</dbReference>
<dbReference type="InterPro" id="IPR050138">
    <property type="entry name" value="DHOase/Allantoinase_Hydrolase"/>
</dbReference>
<proteinExistence type="predicted"/>
<dbReference type="InterPro" id="IPR032466">
    <property type="entry name" value="Metal_Hydrolase"/>
</dbReference>
<dbReference type="RefSeq" id="WP_055245047.1">
    <property type="nucleotide sequence ID" value="NZ_CABIWA010000013.1"/>
</dbReference>
<dbReference type="Pfam" id="PF01979">
    <property type="entry name" value="Amidohydro_1"/>
    <property type="match status" value="1"/>
</dbReference>
<keyword evidence="2" id="KW-0378">Hydrolase</keyword>
<dbReference type="EC" id="3.5.2.-" evidence="2"/>
<dbReference type="PANTHER" id="PTHR43668:SF2">
    <property type="entry name" value="ALLANTOINASE"/>
    <property type="match status" value="1"/>
</dbReference>
<dbReference type="GO" id="GO:0005737">
    <property type="term" value="C:cytoplasm"/>
    <property type="evidence" value="ECO:0007669"/>
    <property type="project" value="TreeGrafter"/>
</dbReference>
<accession>A0A174QUQ2</accession>
<evidence type="ECO:0000259" key="1">
    <source>
        <dbReference type="Pfam" id="PF01979"/>
    </source>
</evidence>
<dbReference type="InterPro" id="IPR006680">
    <property type="entry name" value="Amidohydro-rel"/>
</dbReference>
<evidence type="ECO:0000313" key="2">
    <source>
        <dbReference type="EMBL" id="CUP74585.1"/>
    </source>
</evidence>
<gene>
    <name evidence="2" type="primary">lhyD</name>
    <name evidence="2" type="ORF">ERS852551_01797</name>
</gene>
<dbReference type="EMBL" id="CZBE01000011">
    <property type="protein sequence ID" value="CUP74585.1"/>
    <property type="molecule type" value="Genomic_DNA"/>
</dbReference>
<feature type="domain" description="Amidohydrolase-related" evidence="1">
    <location>
        <begin position="51"/>
        <end position="437"/>
    </location>
</feature>
<dbReference type="GO" id="GO:0006145">
    <property type="term" value="P:purine nucleobase catabolic process"/>
    <property type="evidence" value="ECO:0007669"/>
    <property type="project" value="TreeGrafter"/>
</dbReference>